<name>A0AAW0Q8W1_9PEZI</name>
<proteinExistence type="predicted"/>
<dbReference type="Proteomes" id="UP001392437">
    <property type="component" value="Unassembled WGS sequence"/>
</dbReference>
<dbReference type="AlphaFoldDB" id="A0AAW0Q8W1"/>
<comment type="caution">
    <text evidence="1">The sequence shown here is derived from an EMBL/GenBank/DDBJ whole genome shotgun (WGS) entry which is preliminary data.</text>
</comment>
<evidence type="ECO:0008006" key="3">
    <source>
        <dbReference type="Google" id="ProtNLM"/>
    </source>
</evidence>
<dbReference type="EMBL" id="JAQQWP010000010">
    <property type="protein sequence ID" value="KAK8097210.1"/>
    <property type="molecule type" value="Genomic_DNA"/>
</dbReference>
<organism evidence="1 2">
    <name type="scientific">Apiospora kogelbergensis</name>
    <dbReference type="NCBI Taxonomy" id="1337665"/>
    <lineage>
        <taxon>Eukaryota</taxon>
        <taxon>Fungi</taxon>
        <taxon>Dikarya</taxon>
        <taxon>Ascomycota</taxon>
        <taxon>Pezizomycotina</taxon>
        <taxon>Sordariomycetes</taxon>
        <taxon>Xylariomycetidae</taxon>
        <taxon>Amphisphaeriales</taxon>
        <taxon>Apiosporaceae</taxon>
        <taxon>Apiospora</taxon>
    </lineage>
</organism>
<protein>
    <recommendedName>
        <fullName evidence="3">Prevent-host-death family protein</fullName>
    </recommendedName>
</protein>
<evidence type="ECO:0000313" key="1">
    <source>
        <dbReference type="EMBL" id="KAK8097210.1"/>
    </source>
</evidence>
<gene>
    <name evidence="1" type="ORF">PG999_013154</name>
</gene>
<reference evidence="1 2" key="1">
    <citation type="submission" date="2023-01" db="EMBL/GenBank/DDBJ databases">
        <title>Analysis of 21 Apiospora genomes using comparative genomics revels a genus with tremendous synthesis potential of carbohydrate active enzymes and secondary metabolites.</title>
        <authorList>
            <person name="Sorensen T."/>
        </authorList>
    </citation>
    <scope>NUCLEOTIDE SEQUENCE [LARGE SCALE GENOMIC DNA]</scope>
    <source>
        <strain evidence="1 2">CBS 117206</strain>
    </source>
</reference>
<accession>A0AAW0Q8W1</accession>
<evidence type="ECO:0000313" key="2">
    <source>
        <dbReference type="Proteomes" id="UP001392437"/>
    </source>
</evidence>
<sequence length="78" mass="8484">MKHSYADLQAAALRVLPEIITIRQSDHSRIAETNEPGAVLALPTARSDAAHSFAWVCPWRQQAGIAGRAHARVKEPGD</sequence>
<keyword evidence="2" id="KW-1185">Reference proteome</keyword>